<dbReference type="EMBL" id="KN124838">
    <property type="protein sequence ID" value="KFO20214.1"/>
    <property type="molecule type" value="Genomic_DNA"/>
</dbReference>
<organism evidence="1 2">
    <name type="scientific">Fukomys damarensis</name>
    <name type="common">Damaraland mole rat</name>
    <name type="synonym">Cryptomys damarensis</name>
    <dbReference type="NCBI Taxonomy" id="885580"/>
    <lineage>
        <taxon>Eukaryota</taxon>
        <taxon>Metazoa</taxon>
        <taxon>Chordata</taxon>
        <taxon>Craniata</taxon>
        <taxon>Vertebrata</taxon>
        <taxon>Euteleostomi</taxon>
        <taxon>Mammalia</taxon>
        <taxon>Eutheria</taxon>
        <taxon>Euarchontoglires</taxon>
        <taxon>Glires</taxon>
        <taxon>Rodentia</taxon>
        <taxon>Hystricomorpha</taxon>
        <taxon>Bathyergidae</taxon>
        <taxon>Fukomys</taxon>
    </lineage>
</organism>
<accession>A0A091CMX1</accession>
<protein>
    <submittedName>
        <fullName evidence="1">Uncharacterized protein</fullName>
    </submittedName>
</protein>
<evidence type="ECO:0000313" key="2">
    <source>
        <dbReference type="Proteomes" id="UP000028990"/>
    </source>
</evidence>
<proteinExistence type="predicted"/>
<evidence type="ECO:0000313" key="1">
    <source>
        <dbReference type="EMBL" id="KFO20214.1"/>
    </source>
</evidence>
<sequence length="111" mass="11840">MPSAACATIATPAPASKDSEFRQSSWLGLQVSLSRLRPIPWVLVAETSRLAPLMLLQCQTGDIASLTPGEFRESLSFELLIFLLQPVSCLHGRLGMDSSVGTITAAPMPGQ</sequence>
<keyword evidence="2" id="KW-1185">Reference proteome</keyword>
<dbReference type="AlphaFoldDB" id="A0A091CMX1"/>
<name>A0A091CMX1_FUKDA</name>
<gene>
    <name evidence="1" type="ORF">H920_18331</name>
</gene>
<dbReference type="Proteomes" id="UP000028990">
    <property type="component" value="Unassembled WGS sequence"/>
</dbReference>
<reference evidence="1 2" key="1">
    <citation type="submission" date="2013-11" db="EMBL/GenBank/DDBJ databases">
        <title>The Damaraland mole rat (Fukomys damarensis) genome and evolution of African mole rats.</title>
        <authorList>
            <person name="Gladyshev V.N."/>
            <person name="Fang X."/>
        </authorList>
    </citation>
    <scope>NUCLEOTIDE SEQUENCE [LARGE SCALE GENOMIC DNA]</scope>
    <source>
        <tissue evidence="1">Liver</tissue>
    </source>
</reference>